<dbReference type="FunFam" id="1.10.10.60:FF:000092">
    <property type="entry name" value="Trihelix transcription factor GT-2"/>
    <property type="match status" value="1"/>
</dbReference>
<dbReference type="Proteomes" id="UP001210211">
    <property type="component" value="Unassembled WGS sequence"/>
</dbReference>
<evidence type="ECO:0000256" key="5">
    <source>
        <dbReference type="ARBA" id="ARBA00023242"/>
    </source>
</evidence>
<dbReference type="InterPro" id="IPR044822">
    <property type="entry name" value="Myb_DNA-bind_4"/>
</dbReference>
<comment type="caution">
    <text evidence="8">The sequence shown here is derived from an EMBL/GenBank/DDBJ whole genome shotgun (WGS) entry which is preliminary data.</text>
</comment>
<evidence type="ECO:0000256" key="2">
    <source>
        <dbReference type="ARBA" id="ARBA00023015"/>
    </source>
</evidence>
<feature type="domain" description="Myb-like" evidence="7">
    <location>
        <begin position="456"/>
        <end position="514"/>
    </location>
</feature>
<sequence>MQTSNLEELNSLGRDNGIGPIGEELESGGPTSHRWPREETLALLRIRSEMDSAFRDASPKGPLWEEVTRRLINYTPTHHMLSCAPLIFHSTDLQSLPCQILLSPLLFSFLPARIIAFLLSATCPTTFVSLARKLAELGYKRSAKKCREKFENVQKYYKRTKDGRAGQKDGKMYRFFAELENLNLTTSTPNSGYATVPSMAAPTMPAASPVSSGFLISPIGSGPPLGPIQPTPISVVAPTQNTEAGPLGFTTSSSESDESDSEMTDASGSRERVAGRKRKMMELFEGLVKQVMERQEEMQKLFLETLERREQERMAREDAWRRQETARLNREHEILSHERAMATSRDAALVSFIQRINMQSVQPAAIPPVSMAISTVLPPKPNHQKQYVPPPANVAALAPKQQVSSEQLQAAPQLPPQEQQDKQERVLEVVSHQAYSSPVESREIVMSTMTDTTPSSRWPKVEVHALIKLRTELEMRYQENGPKGPMWEEISAGMKRMGYNRSAKRCKEKWENINKYFKRVKESSKKRPEDSKTCPYFHELDALYRKKLLAGNGSVGGAVNMQVISAAPISSKSESEIQNGNGDVVGKTLGQPEEPVAKNINGG</sequence>
<dbReference type="CDD" id="cd12203">
    <property type="entry name" value="GT1"/>
    <property type="match status" value="2"/>
</dbReference>
<feature type="region of interest" description="Disordered" evidence="6">
    <location>
        <begin position="1"/>
        <end position="35"/>
    </location>
</feature>
<dbReference type="SMART" id="SM00717">
    <property type="entry name" value="SANT"/>
    <property type="match status" value="2"/>
</dbReference>
<comment type="subcellular location">
    <subcellularLocation>
        <location evidence="1">Nucleus</location>
    </subcellularLocation>
</comment>
<protein>
    <recommendedName>
        <fullName evidence="7">Myb-like domain-containing protein</fullName>
    </recommendedName>
</protein>
<feature type="region of interest" description="Disordered" evidence="6">
    <location>
        <begin position="570"/>
        <end position="603"/>
    </location>
</feature>
<evidence type="ECO:0000256" key="1">
    <source>
        <dbReference type="ARBA" id="ARBA00004123"/>
    </source>
</evidence>
<keyword evidence="5" id="KW-0539">Nucleus</keyword>
<dbReference type="InterPro" id="IPR001005">
    <property type="entry name" value="SANT/Myb"/>
</dbReference>
<evidence type="ECO:0000259" key="7">
    <source>
        <dbReference type="PROSITE" id="PS50090"/>
    </source>
</evidence>
<keyword evidence="3" id="KW-0238">DNA-binding</keyword>
<dbReference type="PROSITE" id="PS50090">
    <property type="entry name" value="MYB_LIKE"/>
    <property type="match status" value="1"/>
</dbReference>
<accession>A0AAD5WCA0</accession>
<feature type="region of interest" description="Disordered" evidence="6">
    <location>
        <begin position="238"/>
        <end position="274"/>
    </location>
</feature>
<keyword evidence="9" id="KW-1185">Reference proteome</keyword>
<organism evidence="8 9">
    <name type="scientific">Rhynchospora tenuis</name>
    <dbReference type="NCBI Taxonomy" id="198213"/>
    <lineage>
        <taxon>Eukaryota</taxon>
        <taxon>Viridiplantae</taxon>
        <taxon>Streptophyta</taxon>
        <taxon>Embryophyta</taxon>
        <taxon>Tracheophyta</taxon>
        <taxon>Spermatophyta</taxon>
        <taxon>Magnoliopsida</taxon>
        <taxon>Liliopsida</taxon>
        <taxon>Poales</taxon>
        <taxon>Cyperaceae</taxon>
        <taxon>Cyperoideae</taxon>
        <taxon>Rhynchosporeae</taxon>
        <taxon>Rhynchospora</taxon>
    </lineage>
</organism>
<dbReference type="EMBL" id="JAMRDG010000002">
    <property type="protein sequence ID" value="KAJ3685937.1"/>
    <property type="molecule type" value="Genomic_DNA"/>
</dbReference>
<evidence type="ECO:0000256" key="3">
    <source>
        <dbReference type="ARBA" id="ARBA00023125"/>
    </source>
</evidence>
<name>A0AAD5WCA0_9POAL</name>
<feature type="region of interest" description="Disordered" evidence="6">
    <location>
        <begin position="399"/>
        <end position="424"/>
    </location>
</feature>
<feature type="compositionally biased region" description="Polar residues" evidence="6">
    <location>
        <begin position="570"/>
        <end position="581"/>
    </location>
</feature>
<dbReference type="GO" id="GO:0005634">
    <property type="term" value="C:nucleus"/>
    <property type="evidence" value="ECO:0007669"/>
    <property type="project" value="UniProtKB-SubCell"/>
</dbReference>
<evidence type="ECO:0000256" key="6">
    <source>
        <dbReference type="SAM" id="MobiDB-lite"/>
    </source>
</evidence>
<dbReference type="Gene3D" id="1.10.10.60">
    <property type="entry name" value="Homeodomain-like"/>
    <property type="match status" value="3"/>
</dbReference>
<evidence type="ECO:0000313" key="8">
    <source>
        <dbReference type="EMBL" id="KAJ3685937.1"/>
    </source>
</evidence>
<feature type="compositionally biased region" description="Low complexity" evidence="6">
    <location>
        <begin position="406"/>
        <end position="418"/>
    </location>
</feature>
<dbReference type="PANTHER" id="PTHR21654">
    <property type="entry name" value="FI21293P1"/>
    <property type="match status" value="1"/>
</dbReference>
<evidence type="ECO:0000256" key="4">
    <source>
        <dbReference type="ARBA" id="ARBA00023163"/>
    </source>
</evidence>
<dbReference type="AlphaFoldDB" id="A0AAD5WCA0"/>
<reference evidence="8 9" key="1">
    <citation type="journal article" date="2022" name="Cell">
        <title>Repeat-based holocentromeres influence genome architecture and karyotype evolution.</title>
        <authorList>
            <person name="Hofstatter P.G."/>
            <person name="Thangavel G."/>
            <person name="Lux T."/>
            <person name="Neumann P."/>
            <person name="Vondrak T."/>
            <person name="Novak P."/>
            <person name="Zhang M."/>
            <person name="Costa L."/>
            <person name="Castellani M."/>
            <person name="Scott A."/>
            <person name="Toegelov H."/>
            <person name="Fuchs J."/>
            <person name="Mata-Sucre Y."/>
            <person name="Dias Y."/>
            <person name="Vanzela A.L.L."/>
            <person name="Huettel B."/>
            <person name="Almeida C.C.S."/>
            <person name="Simkova H."/>
            <person name="Souza G."/>
            <person name="Pedrosa-Harand A."/>
            <person name="Macas J."/>
            <person name="Mayer K.F.X."/>
            <person name="Houben A."/>
            <person name="Marques A."/>
        </authorList>
    </citation>
    <scope>NUCLEOTIDE SEQUENCE [LARGE SCALE GENOMIC DNA]</scope>
    <source>
        <strain evidence="8">RhyTen1mFocal</strain>
    </source>
</reference>
<dbReference type="Pfam" id="PF13837">
    <property type="entry name" value="Myb_DNA-bind_4"/>
    <property type="match status" value="2"/>
</dbReference>
<keyword evidence="4" id="KW-0804">Transcription</keyword>
<keyword evidence="2" id="KW-0805">Transcription regulation</keyword>
<proteinExistence type="predicted"/>
<dbReference type="PANTHER" id="PTHR21654:SF84">
    <property type="entry name" value="SI:DKEY-66I24.7"/>
    <property type="match status" value="1"/>
</dbReference>
<gene>
    <name evidence="8" type="ORF">LUZ61_015101</name>
</gene>
<evidence type="ECO:0000313" key="9">
    <source>
        <dbReference type="Proteomes" id="UP001210211"/>
    </source>
</evidence>
<dbReference type="GO" id="GO:0006355">
    <property type="term" value="P:regulation of DNA-templated transcription"/>
    <property type="evidence" value="ECO:0007669"/>
    <property type="project" value="UniProtKB-ARBA"/>
</dbReference>
<dbReference type="GO" id="GO:0003677">
    <property type="term" value="F:DNA binding"/>
    <property type="evidence" value="ECO:0007669"/>
    <property type="project" value="UniProtKB-KW"/>
</dbReference>